<keyword evidence="1" id="KW-0378">Hydrolase</keyword>
<dbReference type="AlphaFoldDB" id="A0A7Z9E2X5"/>
<gene>
    <name evidence="1" type="primary">higB</name>
    <name evidence="1" type="ORF">PL9631_520014</name>
</gene>
<reference evidence="1" key="1">
    <citation type="submission" date="2019-10" db="EMBL/GenBank/DDBJ databases">
        <authorList>
            <consortium name="Genoscope - CEA"/>
            <person name="William W."/>
        </authorList>
    </citation>
    <scope>NUCLEOTIDE SEQUENCE [LARGE SCALE GENOMIC DNA]</scope>
    <source>
        <strain evidence="1">BBR_PRJEB10994</strain>
    </source>
</reference>
<dbReference type="RefSeq" id="WP_083618930.1">
    <property type="nucleotide sequence ID" value="NZ_LR735009.1"/>
</dbReference>
<dbReference type="GO" id="GO:0003723">
    <property type="term" value="F:RNA binding"/>
    <property type="evidence" value="ECO:0007669"/>
    <property type="project" value="InterPro"/>
</dbReference>
<dbReference type="OrthoDB" id="9799912at2"/>
<dbReference type="EC" id="3.1.-.-" evidence="1"/>
<evidence type="ECO:0000313" key="2">
    <source>
        <dbReference type="Proteomes" id="UP000182190"/>
    </source>
</evidence>
<dbReference type="GO" id="GO:0004519">
    <property type="term" value="F:endonuclease activity"/>
    <property type="evidence" value="ECO:0007669"/>
    <property type="project" value="InterPro"/>
</dbReference>
<dbReference type="EMBL" id="CZCS02000193">
    <property type="protein sequence ID" value="VXD20570.1"/>
    <property type="molecule type" value="Genomic_DNA"/>
</dbReference>
<comment type="caution">
    <text evidence="1">The sequence shown here is derived from an EMBL/GenBank/DDBJ whole genome shotgun (WGS) entry which is preliminary data.</text>
</comment>
<dbReference type="GO" id="GO:0016787">
    <property type="term" value="F:hydrolase activity"/>
    <property type="evidence" value="ECO:0007669"/>
    <property type="project" value="UniProtKB-KW"/>
</dbReference>
<protein>
    <submittedName>
        <fullName evidence="1">mRNA interferase HigB</fullName>
        <ecNumber evidence="1">3.1.-.-</ecNumber>
    </submittedName>
</protein>
<sequence length="98" mass="11490">MHVITRKRLNEFATKYPDAKSALARWYQIVKAETFNSFAELRREFPSADQVGNLTVFNIGGNKVRLIAAIHYNRQKLYIRAVLTHTEYDRGTWRQSKC</sequence>
<proteinExistence type="predicted"/>
<dbReference type="Pfam" id="PF09907">
    <property type="entry name" value="HigB_toxin"/>
    <property type="match status" value="1"/>
</dbReference>
<dbReference type="Proteomes" id="UP000182190">
    <property type="component" value="Unassembled WGS sequence"/>
</dbReference>
<name>A0A7Z9E2X5_9CYAN</name>
<evidence type="ECO:0000313" key="1">
    <source>
        <dbReference type="EMBL" id="VXD20570.1"/>
    </source>
</evidence>
<dbReference type="GO" id="GO:0110001">
    <property type="term" value="C:toxin-antitoxin complex"/>
    <property type="evidence" value="ECO:0007669"/>
    <property type="project" value="InterPro"/>
</dbReference>
<accession>A0A7Z9E2X5</accession>
<keyword evidence="2" id="KW-1185">Reference proteome</keyword>
<organism evidence="1 2">
    <name type="scientific">Planktothrix paucivesiculata PCC 9631</name>
    <dbReference type="NCBI Taxonomy" id="671071"/>
    <lineage>
        <taxon>Bacteria</taxon>
        <taxon>Bacillati</taxon>
        <taxon>Cyanobacteriota</taxon>
        <taxon>Cyanophyceae</taxon>
        <taxon>Oscillatoriophycideae</taxon>
        <taxon>Oscillatoriales</taxon>
        <taxon>Microcoleaceae</taxon>
        <taxon>Planktothrix</taxon>
    </lineage>
</organism>
<dbReference type="InterPro" id="IPR018669">
    <property type="entry name" value="Toxin_HigB"/>
</dbReference>